<dbReference type="Gene3D" id="3.40.190.10">
    <property type="entry name" value="Periplasmic binding protein-like II"/>
    <property type="match status" value="2"/>
</dbReference>
<evidence type="ECO:0000313" key="3">
    <source>
        <dbReference type="EMBL" id="PVY68567.1"/>
    </source>
</evidence>
<evidence type="ECO:0000256" key="1">
    <source>
        <dbReference type="ARBA" id="ARBA00022729"/>
    </source>
</evidence>
<keyword evidence="1 2" id="KW-0732">Signal</keyword>
<reference evidence="3 4" key="1">
    <citation type="submission" date="2018-04" db="EMBL/GenBank/DDBJ databases">
        <title>Genomic Encyclopedia of Type Strains, Phase IV (KMG-IV): sequencing the most valuable type-strain genomes for metagenomic binning, comparative biology and taxonomic classification.</title>
        <authorList>
            <person name="Goeker M."/>
        </authorList>
    </citation>
    <scope>NUCLEOTIDE SEQUENCE [LARGE SCALE GENOMIC DNA]</scope>
    <source>
        <strain evidence="3 4">DSM 10065</strain>
    </source>
</reference>
<dbReference type="AlphaFoldDB" id="A0A2U1CRP0"/>
<comment type="caution">
    <text evidence="3">The sequence shown here is derived from an EMBL/GenBank/DDBJ whole genome shotgun (WGS) entry which is preliminary data.</text>
</comment>
<proteinExistence type="predicted"/>
<dbReference type="OrthoDB" id="366726at2"/>
<accession>A0A2U1CRP0</accession>
<dbReference type="RefSeq" id="WP_116517644.1">
    <property type="nucleotide sequence ID" value="NZ_JACCEX010000001.1"/>
</dbReference>
<name>A0A2U1CRP0_9BURK</name>
<feature type="signal peptide" evidence="2">
    <location>
        <begin position="1"/>
        <end position="26"/>
    </location>
</feature>
<dbReference type="Proteomes" id="UP000246145">
    <property type="component" value="Unassembled WGS sequence"/>
</dbReference>
<dbReference type="InterPro" id="IPR006059">
    <property type="entry name" value="SBP"/>
</dbReference>
<organism evidence="3 4">
    <name type="scientific">Pusillimonas noertemannii</name>
    <dbReference type="NCBI Taxonomy" id="305977"/>
    <lineage>
        <taxon>Bacteria</taxon>
        <taxon>Pseudomonadati</taxon>
        <taxon>Pseudomonadota</taxon>
        <taxon>Betaproteobacteria</taxon>
        <taxon>Burkholderiales</taxon>
        <taxon>Alcaligenaceae</taxon>
        <taxon>Pusillimonas</taxon>
    </lineage>
</organism>
<sequence>MNRSLGKWLLGLGATLCLGLPAVSQAQEPSNTDRQALVTAAQNEGSLVWYTSLTQNDSAKLIKDFEQKYGVKVTSWRSGDDNVLQRVMAESKGGAHKADLVQIQIQNMEALSREKLLQRMDLPVLNDLIPGAYPKHKEWAVAQITMFVLAYNTRLLDKQDLPKTYNDLLDPKWKGKLGVESTDYDWFQVVVQSLGGEAGLDLFRQIKQHNDASVRTGHSLLANLVVAGEVPLALNVYQYKAVQLKRSGAPLDWVILPPALAYATAAGVMRDAPHPNAARLFYEYLLGEGQEIMASLDNIPSNIKVASPLQRDDIRFIDVDEALDERDRLEKQFDDIFVRG</sequence>
<protein>
    <submittedName>
        <fullName evidence="3">Iron(III) transport system substrate-binding protein</fullName>
    </submittedName>
</protein>
<dbReference type="GO" id="GO:0030288">
    <property type="term" value="C:outer membrane-bounded periplasmic space"/>
    <property type="evidence" value="ECO:0007669"/>
    <property type="project" value="TreeGrafter"/>
</dbReference>
<dbReference type="SUPFAM" id="SSF53850">
    <property type="entry name" value="Periplasmic binding protein-like II"/>
    <property type="match status" value="1"/>
</dbReference>
<dbReference type="PANTHER" id="PTHR30006:SF25">
    <property type="entry name" value="PHOSPHOGLYCERATE TRANSPORT REGULATORY PROTEIN PGTC"/>
    <property type="match status" value="1"/>
</dbReference>
<evidence type="ECO:0000256" key="2">
    <source>
        <dbReference type="SAM" id="SignalP"/>
    </source>
</evidence>
<dbReference type="PANTHER" id="PTHR30006">
    <property type="entry name" value="THIAMINE-BINDING PERIPLASMIC PROTEIN-RELATED"/>
    <property type="match status" value="1"/>
</dbReference>
<feature type="chain" id="PRO_5015550562" evidence="2">
    <location>
        <begin position="27"/>
        <end position="340"/>
    </location>
</feature>
<dbReference type="Pfam" id="PF01547">
    <property type="entry name" value="SBP_bac_1"/>
    <property type="match status" value="1"/>
</dbReference>
<gene>
    <name evidence="3" type="ORF">C7440_0973</name>
</gene>
<keyword evidence="4" id="KW-1185">Reference proteome</keyword>
<dbReference type="EMBL" id="QEKO01000001">
    <property type="protein sequence ID" value="PVY68567.1"/>
    <property type="molecule type" value="Genomic_DNA"/>
</dbReference>
<evidence type="ECO:0000313" key="4">
    <source>
        <dbReference type="Proteomes" id="UP000246145"/>
    </source>
</evidence>